<protein>
    <submittedName>
        <fullName evidence="6">Glycosyltransferase involved in cell wall bisynthesis</fullName>
    </submittedName>
</protein>
<dbReference type="PANTHER" id="PTHR12526:SF624">
    <property type="entry name" value="BLR6297 PROTEIN"/>
    <property type="match status" value="1"/>
</dbReference>
<accession>A0A1C3N1T7</accession>
<sequence length="725" mass="79198">MVLAVKGRPHVTILVANLPAERDRRVIRECLSLEANGFDVTVIAPRGDRNLRILPGSRNTRLKPYPLIVTGSGVLSFAAEFVWSFLCITIRLFGELFRGRAHGVQVCNPPDIYFPLAVIWRALGRPWVFDHHDLCPEIYAARAGGSANRWVFRTLVLLEWLTLRTATAVFATNESFRENALQRGVRPEKLTVVRNGPAAHEIARGDSPADETAAEDVHTIAYVGVFGPQDNVEVAVLAAEELARRRSRRDWRMVLAGDGESMDALTKLAAERGLHDLVEFAGWLDGPSVDALLRTATVAIQPDLPTRMNDLSTMAKTVEYLGRGVPVVAVDLIETRRTAGEAARYLPTGSPAEFAEAIDELLDDAAQRDRMRGTGLDRFATMLAWEHQARQYVSVWRRLLARRLPEPATTPSPVEGRRASVVIAAHNEADVIGRCLDTLLADARDGEFDVTVVANGCTDGTARVAGGRPGVRVVELDVASKPAALNAGDGVAVGFPRVYLDADVVVTTESLRLLADAVGPSTDEPTGRPLAAVPRRALDLTRRPLPVRAYYAVHRHLPALRNGLFGRGAIALSAAGRDRFESFPDVLADDLFLDSLFEPAEKREVAGATSVVATPRHVDDLVRRLTRVRAGNAAMRAAAAHDTASEGVRDADRRSWLRDVVLPRPWLAPAAVCYVLITLTAAARARRADPGTWERDQSSREVPKPRIGGIDELVRTGDTHGSERR</sequence>
<organism evidence="6 7">
    <name type="scientific">Micromonospora krabiensis</name>
    <dbReference type="NCBI Taxonomy" id="307121"/>
    <lineage>
        <taxon>Bacteria</taxon>
        <taxon>Bacillati</taxon>
        <taxon>Actinomycetota</taxon>
        <taxon>Actinomycetes</taxon>
        <taxon>Micromonosporales</taxon>
        <taxon>Micromonosporaceae</taxon>
        <taxon>Micromonospora</taxon>
    </lineage>
</organism>
<dbReference type="Gene3D" id="3.40.50.2000">
    <property type="entry name" value="Glycogen Phosphorylase B"/>
    <property type="match status" value="2"/>
</dbReference>
<evidence type="ECO:0000313" key="7">
    <source>
        <dbReference type="Proteomes" id="UP000199393"/>
    </source>
</evidence>
<dbReference type="Gene3D" id="3.90.550.10">
    <property type="entry name" value="Spore Coat Polysaccharide Biosynthesis Protein SpsA, Chain A"/>
    <property type="match status" value="1"/>
</dbReference>
<dbReference type="InterPro" id="IPR001173">
    <property type="entry name" value="Glyco_trans_2-like"/>
</dbReference>
<dbReference type="PANTHER" id="PTHR12526">
    <property type="entry name" value="GLYCOSYLTRANSFERASE"/>
    <property type="match status" value="1"/>
</dbReference>
<keyword evidence="2 6" id="KW-0808">Transferase</keyword>
<feature type="compositionally biased region" description="Basic and acidic residues" evidence="3">
    <location>
        <begin position="712"/>
        <end position="725"/>
    </location>
</feature>
<dbReference type="AlphaFoldDB" id="A0A1C3N1T7"/>
<dbReference type="InterPro" id="IPR029044">
    <property type="entry name" value="Nucleotide-diphossugar_trans"/>
</dbReference>
<gene>
    <name evidence="6" type="ORF">GA0070620_2041</name>
</gene>
<evidence type="ECO:0000259" key="5">
    <source>
        <dbReference type="Pfam" id="PF13579"/>
    </source>
</evidence>
<dbReference type="InterPro" id="IPR028098">
    <property type="entry name" value="Glyco_trans_4-like_N"/>
</dbReference>
<dbReference type="Proteomes" id="UP000199393">
    <property type="component" value="Chromosome I"/>
</dbReference>
<dbReference type="Pfam" id="PF13692">
    <property type="entry name" value="Glyco_trans_1_4"/>
    <property type="match status" value="1"/>
</dbReference>
<feature type="region of interest" description="Disordered" evidence="3">
    <location>
        <begin position="687"/>
        <end position="725"/>
    </location>
</feature>
<name>A0A1C3N1T7_9ACTN</name>
<reference evidence="7" key="1">
    <citation type="submission" date="2016-06" db="EMBL/GenBank/DDBJ databases">
        <authorList>
            <person name="Varghese N."/>
        </authorList>
    </citation>
    <scope>NUCLEOTIDE SEQUENCE [LARGE SCALE GENOMIC DNA]</scope>
    <source>
        <strain evidence="7">DSM 45344</strain>
    </source>
</reference>
<dbReference type="STRING" id="307121.GA0070620_2041"/>
<dbReference type="SUPFAM" id="SSF53448">
    <property type="entry name" value="Nucleotide-diphospho-sugar transferases"/>
    <property type="match status" value="1"/>
</dbReference>
<keyword evidence="1" id="KW-0328">Glycosyltransferase</keyword>
<evidence type="ECO:0000256" key="3">
    <source>
        <dbReference type="SAM" id="MobiDB-lite"/>
    </source>
</evidence>
<evidence type="ECO:0000256" key="1">
    <source>
        <dbReference type="ARBA" id="ARBA00022676"/>
    </source>
</evidence>
<evidence type="ECO:0000256" key="2">
    <source>
        <dbReference type="ARBA" id="ARBA00022679"/>
    </source>
</evidence>
<dbReference type="Pfam" id="PF00535">
    <property type="entry name" value="Glycos_transf_2"/>
    <property type="match status" value="1"/>
</dbReference>
<keyword evidence="7" id="KW-1185">Reference proteome</keyword>
<evidence type="ECO:0000313" key="6">
    <source>
        <dbReference type="EMBL" id="SBV26547.1"/>
    </source>
</evidence>
<dbReference type="SUPFAM" id="SSF53756">
    <property type="entry name" value="UDP-Glycosyltransferase/glycogen phosphorylase"/>
    <property type="match status" value="1"/>
</dbReference>
<evidence type="ECO:0000259" key="4">
    <source>
        <dbReference type="Pfam" id="PF00535"/>
    </source>
</evidence>
<dbReference type="GO" id="GO:0016757">
    <property type="term" value="F:glycosyltransferase activity"/>
    <property type="evidence" value="ECO:0007669"/>
    <property type="project" value="UniProtKB-KW"/>
</dbReference>
<dbReference type="CDD" id="cd03794">
    <property type="entry name" value="GT4_WbuB-like"/>
    <property type="match status" value="1"/>
</dbReference>
<proteinExistence type="predicted"/>
<feature type="domain" description="Glycosyltransferase subfamily 4-like N-terminal" evidence="5">
    <location>
        <begin position="32"/>
        <end position="196"/>
    </location>
</feature>
<dbReference type="Pfam" id="PF13579">
    <property type="entry name" value="Glyco_trans_4_4"/>
    <property type="match status" value="1"/>
</dbReference>
<feature type="domain" description="Glycosyltransferase 2-like" evidence="4">
    <location>
        <begin position="420"/>
        <end position="517"/>
    </location>
</feature>
<dbReference type="EMBL" id="LT598496">
    <property type="protein sequence ID" value="SBV26547.1"/>
    <property type="molecule type" value="Genomic_DNA"/>
</dbReference>
<feature type="compositionally biased region" description="Basic and acidic residues" evidence="3">
    <location>
        <begin position="687"/>
        <end position="704"/>
    </location>
</feature>
<dbReference type="PATRIC" id="fig|307121.4.peg.2093"/>